<dbReference type="GeneID" id="19333696"/>
<protein>
    <submittedName>
        <fullName evidence="2">Uncharacterized protein</fullName>
    </submittedName>
</protein>
<feature type="region of interest" description="Disordered" evidence="1">
    <location>
        <begin position="117"/>
        <end position="139"/>
    </location>
</feature>
<feature type="compositionally biased region" description="Basic and acidic residues" evidence="1">
    <location>
        <begin position="86"/>
        <end position="97"/>
    </location>
</feature>
<evidence type="ECO:0000256" key="1">
    <source>
        <dbReference type="SAM" id="MobiDB-lite"/>
    </source>
</evidence>
<dbReference type="HOGENOM" id="CLU_814153_0_0_1"/>
<feature type="compositionally biased region" description="Basic and acidic residues" evidence="1">
    <location>
        <begin position="124"/>
        <end position="136"/>
    </location>
</feature>
<reference evidence="2 3" key="1">
    <citation type="journal article" date="2012" name="PLoS Pathog.">
        <title>Diverse lifestyles and strategies of plant pathogenesis encoded in the genomes of eighteen Dothideomycetes fungi.</title>
        <authorList>
            <person name="Ohm R.A."/>
            <person name="Feau N."/>
            <person name="Henrissat B."/>
            <person name="Schoch C.L."/>
            <person name="Horwitz B.A."/>
            <person name="Barry K.W."/>
            <person name="Condon B.J."/>
            <person name="Copeland A.C."/>
            <person name="Dhillon B."/>
            <person name="Glaser F."/>
            <person name="Hesse C.N."/>
            <person name="Kosti I."/>
            <person name="LaButti K."/>
            <person name="Lindquist E.A."/>
            <person name="Lucas S."/>
            <person name="Salamov A.A."/>
            <person name="Bradshaw R.E."/>
            <person name="Ciuffetti L."/>
            <person name="Hamelin R.C."/>
            <person name="Kema G.H.J."/>
            <person name="Lawrence C."/>
            <person name="Scott J.A."/>
            <person name="Spatafora J.W."/>
            <person name="Turgeon B.G."/>
            <person name="de Wit P.J.G.M."/>
            <person name="Zhong S."/>
            <person name="Goodwin S.B."/>
            <person name="Grigoriev I.V."/>
        </authorList>
    </citation>
    <scope>NUCLEOTIDE SEQUENCE [LARGE SCALE GENOMIC DNA]</scope>
    <source>
        <strain evidence="2 3">CIRAD86</strain>
    </source>
</reference>
<dbReference type="AlphaFoldDB" id="M2ZM66"/>
<dbReference type="KEGG" id="pfj:MYCFIDRAFT_177134"/>
<dbReference type="OrthoDB" id="10392302at2759"/>
<feature type="region of interest" description="Disordered" evidence="1">
    <location>
        <begin position="77"/>
        <end position="97"/>
    </location>
</feature>
<name>M2ZM66_PSEFD</name>
<organism evidence="2 3">
    <name type="scientific">Pseudocercospora fijiensis (strain CIRAD86)</name>
    <name type="common">Black leaf streak disease fungus</name>
    <name type="synonym">Mycosphaerella fijiensis</name>
    <dbReference type="NCBI Taxonomy" id="383855"/>
    <lineage>
        <taxon>Eukaryota</taxon>
        <taxon>Fungi</taxon>
        <taxon>Dikarya</taxon>
        <taxon>Ascomycota</taxon>
        <taxon>Pezizomycotina</taxon>
        <taxon>Dothideomycetes</taxon>
        <taxon>Dothideomycetidae</taxon>
        <taxon>Mycosphaerellales</taxon>
        <taxon>Mycosphaerellaceae</taxon>
        <taxon>Pseudocercospora</taxon>
    </lineage>
</organism>
<dbReference type="RefSeq" id="XP_007929201.1">
    <property type="nucleotide sequence ID" value="XM_007931010.1"/>
</dbReference>
<dbReference type="Proteomes" id="UP000016932">
    <property type="component" value="Unassembled WGS sequence"/>
</dbReference>
<dbReference type="VEuPathDB" id="FungiDB:MYCFIDRAFT_177134"/>
<dbReference type="EMBL" id="KB446561">
    <property type="protein sequence ID" value="EME80159.1"/>
    <property type="molecule type" value="Genomic_DNA"/>
</dbReference>
<feature type="compositionally biased region" description="Polar residues" evidence="1">
    <location>
        <begin position="199"/>
        <end position="216"/>
    </location>
</feature>
<evidence type="ECO:0000313" key="3">
    <source>
        <dbReference type="Proteomes" id="UP000016932"/>
    </source>
</evidence>
<gene>
    <name evidence="2" type="ORF">MYCFIDRAFT_177134</name>
</gene>
<evidence type="ECO:0000313" key="2">
    <source>
        <dbReference type="EMBL" id="EME80159.1"/>
    </source>
</evidence>
<keyword evidence="3" id="KW-1185">Reference proteome</keyword>
<accession>M2ZM66</accession>
<sequence>MLDISLRGHVRGKMIPHARWSGPAHLQHWIVFKLRPLHAGYNSTNIISIQRCHNLSKSSHYTAYFVNVSCFYTSKSDNNFSPPSHRKPEGERTDSTDFSKDLLAALDGVSKRINAEAEAPVQKARREGNTVRKDPKQAPLYGVPQAQYGRRMDERNHRPSPKPYRPRFVAQQSIGQRGPGGIDMNGPAWQKFIPAPPSRRTNNAQSRPGNNAFTSPKETRRSAGVNEQNAPAEKNPMTTCFVELFAAGLGGTSDRAREAEAEIRPIAPPIQTILDMIDSFRIRPFSFSFPFQLFSRPVLTYMSNHPSPPDPSPAYTFQIPKHHPSMSSTRFAKLLAGLMGW</sequence>
<proteinExistence type="predicted"/>
<feature type="region of interest" description="Disordered" evidence="1">
    <location>
        <begin position="194"/>
        <end position="232"/>
    </location>
</feature>